<keyword evidence="1" id="KW-0732">Signal</keyword>
<dbReference type="InterPro" id="IPR036514">
    <property type="entry name" value="SGNH_hydro_sf"/>
</dbReference>
<reference evidence="2 3" key="1">
    <citation type="submission" date="2019-08" db="EMBL/GenBank/DDBJ databases">
        <title>Antarcticibacterium arcticum sp. nov., a bacterium isolated from marine sediment of the Canadian Beaufort Sea.</title>
        <authorList>
            <person name="Lee Y.M."/>
            <person name="Baek K."/>
            <person name="Lee D.-H."/>
            <person name="Shin S.C."/>
            <person name="Jin Y.K."/>
            <person name="Park Y."/>
        </authorList>
    </citation>
    <scope>NUCLEOTIDE SEQUENCE [LARGE SCALE GENOMIC DNA]</scope>
    <source>
        <strain evidence="2 3">PAMC 28998</strain>
    </source>
</reference>
<protein>
    <submittedName>
        <fullName evidence="2">G-D-S-L family lipolytic protein</fullName>
    </submittedName>
</protein>
<sequence length="522" mass="54125">MKLNKYKWFVLLLAGVVIGCSSNDDNEVIVEQVEYTSGSADFSTYVAIGNSLSSGYTDGALFRAGQNNSMPNILAGQFELAGGGEFIQPLVPDNKGGLLLGGNKIAEPRLYFNGSGPVRISAAPATEVSTRLTGAFNNLAVPGAKSFHLLAQGYGNVAGVATGLANPYFARFASSNTASVLGDAIAQDPTFFSLWIGNNDVLSYATSGGAGINQLGNGDPATYGSNDITDPQVFKNIYTMIVQGLKSTGADGVVANIPNVMKIPYFTTVPHAPLSPANPSFGPLIPTLNQTFGGLNQVFTALGVPERSIVFSSTAASAVVIKDETLTDLSAQITAALGAGGVDAGTAYIFGQLYGQARQATASDLLVLPSSSIIGQPNAEAFTMLTALGVPEATAGQLSVNGITFPLEDKWVLTPAEQAEVLAATTAFNQIIKNVADEYELAHVDVNSILNQVAATGVGFDEFSLNAKLVFGGAFSLDGIHPTARGNAYIANKFIEAINAKFGSNLPAVKAAGYTTLYPASM</sequence>
<dbReference type="SUPFAM" id="SSF52266">
    <property type="entry name" value="SGNH hydrolase"/>
    <property type="match status" value="2"/>
</dbReference>
<dbReference type="AlphaFoldDB" id="A0A5B8YFI0"/>
<feature type="chain" id="PRO_5023097113" evidence="1">
    <location>
        <begin position="23"/>
        <end position="522"/>
    </location>
</feature>
<dbReference type="GO" id="GO:0016788">
    <property type="term" value="F:hydrolase activity, acting on ester bonds"/>
    <property type="evidence" value="ECO:0007669"/>
    <property type="project" value="UniProtKB-ARBA"/>
</dbReference>
<organism evidence="2 3">
    <name type="scientific">Antarcticibacterium arcticum</name>
    <dbReference type="NCBI Taxonomy" id="2585771"/>
    <lineage>
        <taxon>Bacteria</taxon>
        <taxon>Pseudomonadati</taxon>
        <taxon>Bacteroidota</taxon>
        <taxon>Flavobacteriia</taxon>
        <taxon>Flavobacteriales</taxon>
        <taxon>Flavobacteriaceae</taxon>
        <taxon>Antarcticibacterium</taxon>
    </lineage>
</organism>
<gene>
    <name evidence="2" type="ORF">FK178_02940</name>
</gene>
<evidence type="ECO:0000256" key="1">
    <source>
        <dbReference type="SAM" id="SignalP"/>
    </source>
</evidence>
<accession>A0A5B8YFI0</accession>
<dbReference type="PROSITE" id="PS51257">
    <property type="entry name" value="PROKAR_LIPOPROTEIN"/>
    <property type="match status" value="1"/>
</dbReference>
<dbReference type="Proteomes" id="UP000321954">
    <property type="component" value="Chromosome"/>
</dbReference>
<dbReference type="OrthoDB" id="9764164at2"/>
<keyword evidence="3" id="KW-1185">Reference proteome</keyword>
<dbReference type="Gene3D" id="3.40.50.1110">
    <property type="entry name" value="SGNH hydrolase"/>
    <property type="match status" value="2"/>
</dbReference>
<name>A0A5B8YFI0_9FLAO</name>
<evidence type="ECO:0000313" key="3">
    <source>
        <dbReference type="Proteomes" id="UP000321954"/>
    </source>
</evidence>
<dbReference type="EMBL" id="CP042476">
    <property type="protein sequence ID" value="QED36732.1"/>
    <property type="molecule type" value="Genomic_DNA"/>
</dbReference>
<feature type="signal peptide" evidence="1">
    <location>
        <begin position="1"/>
        <end position="22"/>
    </location>
</feature>
<dbReference type="RefSeq" id="WP_146830843.1">
    <property type="nucleotide sequence ID" value="NZ_CP042476.1"/>
</dbReference>
<evidence type="ECO:0000313" key="2">
    <source>
        <dbReference type="EMBL" id="QED36732.1"/>
    </source>
</evidence>
<dbReference type="KEGG" id="anp:FK178_02940"/>
<proteinExistence type="predicted"/>